<evidence type="ECO:0000313" key="1">
    <source>
        <dbReference type="Proteomes" id="UP000036681"/>
    </source>
</evidence>
<dbReference type="WBParaSite" id="ALUE_0001093701-mRNA-1">
    <property type="protein sequence ID" value="ALUE_0001093701-mRNA-1"/>
    <property type="gene ID" value="ALUE_0001093701"/>
</dbReference>
<protein>
    <submittedName>
        <fullName evidence="2">GLOBIN domain-containing protein</fullName>
    </submittedName>
</protein>
<dbReference type="InterPro" id="IPR012292">
    <property type="entry name" value="Globin/Proto"/>
</dbReference>
<accession>A0A0M3I2Y9</accession>
<evidence type="ECO:0000313" key="2">
    <source>
        <dbReference type="WBParaSite" id="ALUE_0001093701-mRNA-1"/>
    </source>
</evidence>
<proteinExistence type="predicted"/>
<sequence length="134" mass="14807">MSRSICRAVVANNAMAKELFQKASIIEGFSSAGSKCCTIKEHARMLCELIDFCIHEIHSSTKVAHDRCMSIGEMHCGASDRSMGQVWDQFGDSLAEAVTKAEPVDSTKGGYLAEYKRQKTKKWSRQENSAAHCT</sequence>
<name>A0A0M3I2Y9_ASCLU</name>
<dbReference type="AlphaFoldDB" id="A0A0M3I2Y9"/>
<dbReference type="GO" id="GO:0020037">
    <property type="term" value="F:heme binding"/>
    <property type="evidence" value="ECO:0007669"/>
    <property type="project" value="InterPro"/>
</dbReference>
<dbReference type="Gene3D" id="1.10.490.10">
    <property type="entry name" value="Globins"/>
    <property type="match status" value="1"/>
</dbReference>
<dbReference type="GO" id="GO:0019825">
    <property type="term" value="F:oxygen binding"/>
    <property type="evidence" value="ECO:0007669"/>
    <property type="project" value="InterPro"/>
</dbReference>
<organism evidence="1 2">
    <name type="scientific">Ascaris lumbricoides</name>
    <name type="common">Giant roundworm</name>
    <dbReference type="NCBI Taxonomy" id="6252"/>
    <lineage>
        <taxon>Eukaryota</taxon>
        <taxon>Metazoa</taxon>
        <taxon>Ecdysozoa</taxon>
        <taxon>Nematoda</taxon>
        <taxon>Chromadorea</taxon>
        <taxon>Rhabditida</taxon>
        <taxon>Spirurina</taxon>
        <taxon>Ascaridomorpha</taxon>
        <taxon>Ascaridoidea</taxon>
        <taxon>Ascarididae</taxon>
        <taxon>Ascaris</taxon>
    </lineage>
</organism>
<keyword evidence="1" id="KW-1185">Reference proteome</keyword>
<dbReference type="Proteomes" id="UP000036681">
    <property type="component" value="Unplaced"/>
</dbReference>
<reference evidence="2" key="1">
    <citation type="submission" date="2017-02" db="UniProtKB">
        <authorList>
            <consortium name="WormBaseParasite"/>
        </authorList>
    </citation>
    <scope>IDENTIFICATION</scope>
</reference>